<sequence length="43" mass="5170">NSDMIRMQRLSKTFEEQHPDIKLNWVVLEENVLRQRLTTDIAT</sequence>
<dbReference type="HOGENOM" id="CLU_3244235_0_0_6"/>
<dbReference type="AlphaFoldDB" id="F3FZF3"/>
<gene>
    <name evidence="1" type="ORF">PSYJA_43861</name>
</gene>
<evidence type="ECO:0000313" key="2">
    <source>
        <dbReference type="Proteomes" id="UP000004471"/>
    </source>
</evidence>
<evidence type="ECO:0000313" key="1">
    <source>
        <dbReference type="EMBL" id="EGH35595.1"/>
    </source>
</evidence>
<dbReference type="Proteomes" id="UP000004471">
    <property type="component" value="Unassembled WGS sequence"/>
</dbReference>
<comment type="caution">
    <text evidence="1">The sequence shown here is derived from an EMBL/GenBank/DDBJ whole genome shotgun (WGS) entry which is preliminary data.</text>
</comment>
<organism evidence="1 2">
    <name type="scientific">Pseudomonas syringae pv. japonica str. M301072</name>
    <dbReference type="NCBI Taxonomy" id="629262"/>
    <lineage>
        <taxon>Bacteria</taxon>
        <taxon>Pseudomonadati</taxon>
        <taxon>Pseudomonadota</taxon>
        <taxon>Gammaproteobacteria</taxon>
        <taxon>Pseudomonadales</taxon>
        <taxon>Pseudomonadaceae</taxon>
        <taxon>Pseudomonas</taxon>
        <taxon>Pseudomonas syringae</taxon>
    </lineage>
</organism>
<name>F3FZF3_PSESX</name>
<proteinExistence type="predicted"/>
<feature type="non-terminal residue" evidence="1">
    <location>
        <position position="1"/>
    </location>
</feature>
<protein>
    <submittedName>
        <fullName evidence="1">Mannitol ABC transporter periplasmic mannitol-binding protein</fullName>
    </submittedName>
</protein>
<reference evidence="1 2" key="1">
    <citation type="journal article" date="2011" name="PLoS Pathog.">
        <title>Dynamic evolution of pathogenicity revealed by sequencing and comparative genomics of 19 Pseudomonas syringae isolates.</title>
        <authorList>
            <person name="Baltrus D.A."/>
            <person name="Nishimura M.T."/>
            <person name="Romanchuk A."/>
            <person name="Chang J.H."/>
            <person name="Mukhtar M.S."/>
            <person name="Cherkis K."/>
            <person name="Roach J."/>
            <person name="Grant S.R."/>
            <person name="Jones C.D."/>
            <person name="Dangl J.L."/>
        </authorList>
    </citation>
    <scope>NUCLEOTIDE SEQUENCE [LARGE SCALE GENOMIC DNA]</scope>
    <source>
        <strain evidence="2">M301072PT</strain>
    </source>
</reference>
<feature type="non-terminal residue" evidence="1">
    <location>
        <position position="43"/>
    </location>
</feature>
<dbReference type="EMBL" id="AEAH01003807">
    <property type="protein sequence ID" value="EGH35595.1"/>
    <property type="molecule type" value="Genomic_DNA"/>
</dbReference>
<accession>F3FZF3</accession>
<dbReference type="SUPFAM" id="SSF53850">
    <property type="entry name" value="Periplasmic binding protein-like II"/>
    <property type="match status" value="1"/>
</dbReference>
<dbReference type="Gene3D" id="3.40.190.10">
    <property type="entry name" value="Periplasmic binding protein-like II"/>
    <property type="match status" value="1"/>
</dbReference>